<evidence type="ECO:0000256" key="5">
    <source>
        <dbReference type="ARBA" id="ARBA00022989"/>
    </source>
</evidence>
<feature type="transmembrane region" description="Helical" evidence="7">
    <location>
        <begin position="137"/>
        <end position="163"/>
    </location>
</feature>
<dbReference type="GO" id="GO:0005886">
    <property type="term" value="C:plasma membrane"/>
    <property type="evidence" value="ECO:0007669"/>
    <property type="project" value="UniProtKB-SubCell"/>
</dbReference>
<comment type="subcellular location">
    <subcellularLocation>
        <location evidence="1 7">Cell membrane</location>
        <topology evidence="1 7">Multi-pass membrane protein</topology>
    </subcellularLocation>
</comment>
<comment type="similarity">
    <text evidence="7">Belongs to the binding-protein-dependent transport system permease family.</text>
</comment>
<protein>
    <submittedName>
        <fullName evidence="9">Peptide ABC transporter permease</fullName>
    </submittedName>
</protein>
<organism evidence="9 10">
    <name type="scientific">Anaeromicropila herbilytica</name>
    <dbReference type="NCBI Taxonomy" id="2785025"/>
    <lineage>
        <taxon>Bacteria</taxon>
        <taxon>Bacillati</taxon>
        <taxon>Bacillota</taxon>
        <taxon>Clostridia</taxon>
        <taxon>Lachnospirales</taxon>
        <taxon>Lachnospiraceae</taxon>
        <taxon>Anaeromicropila</taxon>
    </lineage>
</organism>
<feature type="transmembrane region" description="Helical" evidence="7">
    <location>
        <begin position="193"/>
        <end position="212"/>
    </location>
</feature>
<dbReference type="AlphaFoldDB" id="A0A7R7IDM3"/>
<dbReference type="GO" id="GO:0055085">
    <property type="term" value="P:transmembrane transport"/>
    <property type="evidence" value="ECO:0007669"/>
    <property type="project" value="InterPro"/>
</dbReference>
<keyword evidence="3" id="KW-1003">Cell membrane</keyword>
<keyword evidence="5 7" id="KW-1133">Transmembrane helix</keyword>
<gene>
    <name evidence="9" type="primary">appB</name>
    <name evidence="9" type="ORF">bsdtb5_14680</name>
</gene>
<evidence type="ECO:0000256" key="2">
    <source>
        <dbReference type="ARBA" id="ARBA00022448"/>
    </source>
</evidence>
<keyword evidence="4 7" id="KW-0812">Transmembrane</keyword>
<evidence type="ECO:0000256" key="4">
    <source>
        <dbReference type="ARBA" id="ARBA00022692"/>
    </source>
</evidence>
<dbReference type="InterPro" id="IPR045621">
    <property type="entry name" value="BPD_transp_1_N"/>
</dbReference>
<dbReference type="InterPro" id="IPR000515">
    <property type="entry name" value="MetI-like"/>
</dbReference>
<dbReference type="PANTHER" id="PTHR30465:SF0">
    <property type="entry name" value="OLIGOPEPTIDE TRANSPORT SYSTEM PERMEASE PROTEIN APPB"/>
    <property type="match status" value="1"/>
</dbReference>
<dbReference type="Pfam" id="PF19300">
    <property type="entry name" value="BPD_transp_1_N"/>
    <property type="match status" value="1"/>
</dbReference>
<dbReference type="Proteomes" id="UP000595897">
    <property type="component" value="Chromosome"/>
</dbReference>
<feature type="transmembrane region" description="Helical" evidence="7">
    <location>
        <begin position="9"/>
        <end position="27"/>
    </location>
</feature>
<keyword evidence="2 7" id="KW-0813">Transport</keyword>
<feature type="transmembrane region" description="Helical" evidence="7">
    <location>
        <begin position="248"/>
        <end position="273"/>
    </location>
</feature>
<evidence type="ECO:0000256" key="7">
    <source>
        <dbReference type="RuleBase" id="RU363032"/>
    </source>
</evidence>
<feature type="domain" description="ABC transmembrane type-1" evidence="8">
    <location>
        <begin position="101"/>
        <end position="312"/>
    </location>
</feature>
<dbReference type="PANTHER" id="PTHR30465">
    <property type="entry name" value="INNER MEMBRANE ABC TRANSPORTER"/>
    <property type="match status" value="1"/>
</dbReference>
<dbReference type="CDD" id="cd06261">
    <property type="entry name" value="TM_PBP2"/>
    <property type="match status" value="1"/>
</dbReference>
<reference evidence="9 10" key="1">
    <citation type="submission" date="2020-11" db="EMBL/GenBank/DDBJ databases">
        <title>Draft genome sequencing of a Lachnospiraceae strain isolated from anoxic soil subjected to BSD treatment.</title>
        <authorList>
            <person name="Uek A."/>
            <person name="Tonouchi A."/>
        </authorList>
    </citation>
    <scope>NUCLEOTIDE SEQUENCE [LARGE SCALE GENOMIC DNA]</scope>
    <source>
        <strain evidence="9 10">TB5</strain>
    </source>
</reference>
<feature type="transmembrane region" description="Helical" evidence="7">
    <location>
        <begin position="105"/>
        <end position="125"/>
    </location>
</feature>
<evidence type="ECO:0000256" key="6">
    <source>
        <dbReference type="ARBA" id="ARBA00023136"/>
    </source>
</evidence>
<evidence type="ECO:0000256" key="3">
    <source>
        <dbReference type="ARBA" id="ARBA00022475"/>
    </source>
</evidence>
<dbReference type="Pfam" id="PF00528">
    <property type="entry name" value="BPD_transp_1"/>
    <property type="match status" value="1"/>
</dbReference>
<keyword evidence="6 7" id="KW-0472">Membrane</keyword>
<dbReference type="KEGG" id="ahb:bsdtb5_14680"/>
<evidence type="ECO:0000313" key="10">
    <source>
        <dbReference type="Proteomes" id="UP000595897"/>
    </source>
</evidence>
<evidence type="ECO:0000259" key="8">
    <source>
        <dbReference type="PROSITE" id="PS50928"/>
    </source>
</evidence>
<evidence type="ECO:0000256" key="1">
    <source>
        <dbReference type="ARBA" id="ARBA00004651"/>
    </source>
</evidence>
<dbReference type="Gene3D" id="1.10.3720.10">
    <property type="entry name" value="MetI-like"/>
    <property type="match status" value="1"/>
</dbReference>
<dbReference type="PROSITE" id="PS50928">
    <property type="entry name" value="ABC_TM1"/>
    <property type="match status" value="1"/>
</dbReference>
<keyword evidence="10" id="KW-1185">Reference proteome</keyword>
<dbReference type="SUPFAM" id="SSF161098">
    <property type="entry name" value="MetI-like"/>
    <property type="match status" value="1"/>
</dbReference>
<dbReference type="RefSeq" id="WP_271715413.1">
    <property type="nucleotide sequence ID" value="NZ_AP024169.1"/>
</dbReference>
<proteinExistence type="inferred from homology"/>
<dbReference type="InterPro" id="IPR035906">
    <property type="entry name" value="MetI-like_sf"/>
</dbReference>
<sequence length="326" mass="36393">MLKYIAKRILYIIFVFFIMSIIMFGIFKMVPGDPAAMAIKDVPKTDPVVYQQKYDAARERLGLDKPIPVQYVSWITKMLSGDFGYSESYRNDVINIVKEPMGNTIFINIFNVVAALLITIPLGIVQAVKKHSKFDNVVQVGTIVGYSLPSFIVSLVAIYFFAIKLQIFPVSGMNTPGFSGTGWEKFLDKMYHFALPLIVMTVASLGSMTRFVRAAMIEALSMDYIRTARAKGLTEKVVIYSHAFRNALLPIITLIIGWFLGIFGGSVVIEQIFGLNGLGKLLYTSLQAQDYNVVLALNMFYFVIAIVGNLITDLSYGLVDPRVKIN</sequence>
<feature type="transmembrane region" description="Helical" evidence="7">
    <location>
        <begin position="293"/>
        <end position="319"/>
    </location>
</feature>
<evidence type="ECO:0000313" key="9">
    <source>
        <dbReference type="EMBL" id="BCN30173.1"/>
    </source>
</evidence>
<dbReference type="EMBL" id="AP024169">
    <property type="protein sequence ID" value="BCN30173.1"/>
    <property type="molecule type" value="Genomic_DNA"/>
</dbReference>
<accession>A0A7R7IDM3</accession>
<name>A0A7R7IDM3_9FIRM</name>